<evidence type="ECO:0000259" key="2">
    <source>
        <dbReference type="Pfam" id="PF07835"/>
    </source>
</evidence>
<dbReference type="InterPro" id="IPR036596">
    <property type="entry name" value="Cyt-C_aa3_sf"/>
</dbReference>
<dbReference type="SUPFAM" id="SSF81469">
    <property type="entry name" value="Bacterial aa3 type cytochrome c oxidase subunit IV"/>
    <property type="match status" value="1"/>
</dbReference>
<reference evidence="3 4" key="1">
    <citation type="submission" date="2017-01" db="EMBL/GenBank/DDBJ databases">
        <authorList>
            <person name="Mah S.A."/>
            <person name="Swanson W.J."/>
            <person name="Moy G.W."/>
            <person name="Vacquier V.D."/>
        </authorList>
    </citation>
    <scope>NUCLEOTIDE SEQUENCE [LARGE SCALE GENOMIC DNA]</scope>
    <source>
        <strain evidence="3 4">DSM 29590</strain>
    </source>
</reference>
<evidence type="ECO:0000256" key="1">
    <source>
        <dbReference type="SAM" id="Phobius"/>
    </source>
</evidence>
<gene>
    <name evidence="3" type="ORF">SAMN05421666_3206</name>
</gene>
<dbReference type="AlphaFoldDB" id="A0A1N7HK08"/>
<evidence type="ECO:0000313" key="3">
    <source>
        <dbReference type="EMBL" id="SIS25199.1"/>
    </source>
</evidence>
<dbReference type="RefSeq" id="WP_076535322.1">
    <property type="nucleotide sequence ID" value="NZ_CANNEL010000008.1"/>
</dbReference>
<keyword evidence="1" id="KW-1133">Transmembrane helix</keyword>
<dbReference type="InterPro" id="IPR012422">
    <property type="entry name" value="Cyt_c_oxidase_su4_bac-aa3"/>
</dbReference>
<dbReference type="Proteomes" id="UP000186019">
    <property type="component" value="Unassembled WGS sequence"/>
</dbReference>
<organism evidence="3 4">
    <name type="scientific">Roseovarius nanhaiticus</name>
    <dbReference type="NCBI Taxonomy" id="573024"/>
    <lineage>
        <taxon>Bacteria</taxon>
        <taxon>Pseudomonadati</taxon>
        <taxon>Pseudomonadota</taxon>
        <taxon>Alphaproteobacteria</taxon>
        <taxon>Rhodobacterales</taxon>
        <taxon>Roseobacteraceae</taxon>
        <taxon>Roseovarius</taxon>
    </lineage>
</organism>
<evidence type="ECO:0000313" key="4">
    <source>
        <dbReference type="Proteomes" id="UP000186019"/>
    </source>
</evidence>
<accession>A0A1N7HK08</accession>
<sequence length="45" mass="5108">MADNHEHGKMDTKEHEKTFDAFVTWSTRVAIVAVCILLFMALVNS</sequence>
<dbReference type="Pfam" id="PF07835">
    <property type="entry name" value="COX4_pro_2"/>
    <property type="match status" value="1"/>
</dbReference>
<keyword evidence="4" id="KW-1185">Reference proteome</keyword>
<dbReference type="STRING" id="573024.SAMN05216208_3182"/>
<keyword evidence="1" id="KW-0812">Transmembrane</keyword>
<feature type="transmembrane region" description="Helical" evidence="1">
    <location>
        <begin position="21"/>
        <end position="43"/>
    </location>
</feature>
<dbReference type="Gene3D" id="1.20.5.160">
    <property type="entry name" value="Bacterial aa3 type cytochrome c oxidase subunit IV"/>
    <property type="match status" value="1"/>
</dbReference>
<dbReference type="OrthoDB" id="7691500at2"/>
<proteinExistence type="predicted"/>
<keyword evidence="1" id="KW-0472">Membrane</keyword>
<feature type="domain" description="Cytochrome c oxidase subunit IV bacterial aa3 type" evidence="2">
    <location>
        <begin position="5"/>
        <end position="44"/>
    </location>
</feature>
<name>A0A1N7HK08_9RHOB</name>
<dbReference type="EMBL" id="FTNV01000004">
    <property type="protein sequence ID" value="SIS25199.1"/>
    <property type="molecule type" value="Genomic_DNA"/>
</dbReference>
<protein>
    <submittedName>
        <fullName evidence="3">Aa3 type cytochrome c oxidase subunit IV</fullName>
    </submittedName>
</protein>